<dbReference type="OrthoDB" id="167477at2759"/>
<protein>
    <submittedName>
        <fullName evidence="2">Unnamed protein product</fullName>
    </submittedName>
</protein>
<evidence type="ECO:0000256" key="1">
    <source>
        <dbReference type="SAM" id="MobiDB-lite"/>
    </source>
</evidence>
<dbReference type="AlphaFoldDB" id="A0A9W6YHS6"/>
<organism evidence="2 3">
    <name type="scientific">Phytophthora lilii</name>
    <dbReference type="NCBI Taxonomy" id="2077276"/>
    <lineage>
        <taxon>Eukaryota</taxon>
        <taxon>Sar</taxon>
        <taxon>Stramenopiles</taxon>
        <taxon>Oomycota</taxon>
        <taxon>Peronosporomycetes</taxon>
        <taxon>Peronosporales</taxon>
        <taxon>Peronosporaceae</taxon>
        <taxon>Phytophthora</taxon>
    </lineage>
</organism>
<feature type="compositionally biased region" description="Low complexity" evidence="1">
    <location>
        <begin position="144"/>
        <end position="172"/>
    </location>
</feature>
<accession>A0A9W6YHS6</accession>
<feature type="region of interest" description="Disordered" evidence="1">
    <location>
        <begin position="95"/>
        <end position="172"/>
    </location>
</feature>
<feature type="compositionally biased region" description="Low complexity" evidence="1">
    <location>
        <begin position="243"/>
        <end position="263"/>
    </location>
</feature>
<feature type="region of interest" description="Disordered" evidence="1">
    <location>
        <begin position="15"/>
        <end position="77"/>
    </location>
</feature>
<gene>
    <name evidence="2" type="ORF">Plil01_001739000</name>
</gene>
<feature type="compositionally biased region" description="Low complexity" evidence="1">
    <location>
        <begin position="114"/>
        <end position="135"/>
    </location>
</feature>
<feature type="compositionally biased region" description="Low complexity" evidence="1">
    <location>
        <begin position="213"/>
        <end position="234"/>
    </location>
</feature>
<name>A0A9W6YHS6_9STRA</name>
<dbReference type="EMBL" id="BSXW01012425">
    <property type="protein sequence ID" value="GMF64607.1"/>
    <property type="molecule type" value="Genomic_DNA"/>
</dbReference>
<proteinExistence type="predicted"/>
<evidence type="ECO:0000313" key="2">
    <source>
        <dbReference type="EMBL" id="GMF64607.1"/>
    </source>
</evidence>
<feature type="region of interest" description="Disordered" evidence="1">
    <location>
        <begin position="194"/>
        <end position="263"/>
    </location>
</feature>
<feature type="compositionally biased region" description="Low complexity" evidence="1">
    <location>
        <begin position="15"/>
        <end position="36"/>
    </location>
</feature>
<sequence>MATLSMKAIVDGKQPVTITTPDGGTTTTTVDVTPTSDGKKELEIPTGPEGTTTTVTVPSTPTEGNNNEGGYPNGNPEYEGDSGYRVVTQTIAIDTPEGPGTVTITGPEVDGKQPVTITTPDGGTTTTTVDVTPTSDGKKELEIPTGPEGTTTTVTVPSTPTEGNNNEGGYPNGNPEYEGDSGYRVVTQTIAIDTPEGPGTVTITGPEVDGKQPVTITTPDGGTTTTTVDVTPTSDGKKELEIPTGPEGTTTTVTVPSTPTGGQTTTDILNQLGGNDVDNGDKDFMTKDEFQLQIGTHFSEKIMALKQQANDEDTETEKILKQQQQLDDCILQASNKFGYYGVYEQPPFFHDAVNWIDTDCLNQ</sequence>
<feature type="compositionally biased region" description="Low complexity" evidence="1">
    <location>
        <begin position="45"/>
        <end position="77"/>
    </location>
</feature>
<keyword evidence="3" id="KW-1185">Reference proteome</keyword>
<evidence type="ECO:0000313" key="3">
    <source>
        <dbReference type="Proteomes" id="UP001165083"/>
    </source>
</evidence>
<dbReference type="Proteomes" id="UP001165083">
    <property type="component" value="Unassembled WGS sequence"/>
</dbReference>
<reference evidence="2" key="1">
    <citation type="submission" date="2023-04" db="EMBL/GenBank/DDBJ databases">
        <title>Phytophthora lilii NBRC 32176.</title>
        <authorList>
            <person name="Ichikawa N."/>
            <person name="Sato H."/>
            <person name="Tonouchi N."/>
        </authorList>
    </citation>
    <scope>NUCLEOTIDE SEQUENCE</scope>
    <source>
        <strain evidence="2">NBRC 32176</strain>
    </source>
</reference>
<comment type="caution">
    <text evidence="2">The sequence shown here is derived from an EMBL/GenBank/DDBJ whole genome shotgun (WGS) entry which is preliminary data.</text>
</comment>